<dbReference type="SUPFAM" id="SSF51306">
    <property type="entry name" value="LexA/Signal peptidase"/>
    <property type="match status" value="1"/>
</dbReference>
<dbReference type="CDD" id="cd00093">
    <property type="entry name" value="HTH_XRE"/>
    <property type="match status" value="1"/>
</dbReference>
<evidence type="ECO:0000313" key="4">
    <source>
        <dbReference type="Proteomes" id="UP001623591"/>
    </source>
</evidence>
<evidence type="ECO:0000259" key="2">
    <source>
        <dbReference type="PROSITE" id="PS50943"/>
    </source>
</evidence>
<keyword evidence="4" id="KW-1185">Reference proteome</keyword>
<proteinExistence type="predicted"/>
<dbReference type="RefSeq" id="WP_406771081.1">
    <property type="nucleotide sequence ID" value="NZ_JBJHZZ010000024.1"/>
</dbReference>
<evidence type="ECO:0000256" key="1">
    <source>
        <dbReference type="ARBA" id="ARBA00023125"/>
    </source>
</evidence>
<comment type="caution">
    <text evidence="3">The sequence shown here is derived from an EMBL/GenBank/DDBJ whole genome shotgun (WGS) entry which is preliminary data.</text>
</comment>
<accession>A0ABW8T840</accession>
<dbReference type="SUPFAM" id="SSF47413">
    <property type="entry name" value="lambda repressor-like DNA-binding domains"/>
    <property type="match status" value="1"/>
</dbReference>
<feature type="domain" description="HTH cro/C1-type" evidence="2">
    <location>
        <begin position="8"/>
        <end position="62"/>
    </location>
</feature>
<dbReference type="InterPro" id="IPR010982">
    <property type="entry name" value="Lambda_DNA-bd_dom_sf"/>
</dbReference>
<dbReference type="PANTHER" id="PTHR46558:SF3">
    <property type="entry name" value="TRANSCRIPTIONAL REGULATOR"/>
    <property type="match status" value="1"/>
</dbReference>
<dbReference type="Gene3D" id="1.10.260.40">
    <property type="entry name" value="lambda repressor-like DNA-binding domains"/>
    <property type="match status" value="1"/>
</dbReference>
<name>A0ABW8T840_9CLOT</name>
<dbReference type="Proteomes" id="UP001623591">
    <property type="component" value="Unassembled WGS sequence"/>
</dbReference>
<dbReference type="PROSITE" id="PS50943">
    <property type="entry name" value="HTH_CROC1"/>
    <property type="match status" value="1"/>
</dbReference>
<dbReference type="Pfam" id="PF01381">
    <property type="entry name" value="HTH_3"/>
    <property type="match status" value="1"/>
</dbReference>
<evidence type="ECO:0000313" key="3">
    <source>
        <dbReference type="EMBL" id="MFL0248653.1"/>
    </source>
</evidence>
<dbReference type="InterPro" id="IPR015927">
    <property type="entry name" value="Peptidase_S24_S26A/B/C"/>
</dbReference>
<dbReference type="SMART" id="SM00530">
    <property type="entry name" value="HTH_XRE"/>
    <property type="match status" value="1"/>
</dbReference>
<keyword evidence="1" id="KW-0238">DNA-binding</keyword>
<gene>
    <name evidence="3" type="ORF">ACJDUG_17045</name>
</gene>
<organism evidence="3 4">
    <name type="scientific">Candidatus Clostridium stratigraminis</name>
    <dbReference type="NCBI Taxonomy" id="3381661"/>
    <lineage>
        <taxon>Bacteria</taxon>
        <taxon>Bacillati</taxon>
        <taxon>Bacillota</taxon>
        <taxon>Clostridia</taxon>
        <taxon>Eubacteriales</taxon>
        <taxon>Clostridiaceae</taxon>
        <taxon>Clostridium</taxon>
    </lineage>
</organism>
<dbReference type="Pfam" id="PF00717">
    <property type="entry name" value="Peptidase_S24"/>
    <property type="match status" value="1"/>
</dbReference>
<sequence>MSRVGEKLKDSREKLGLSQKQLAKKLGVAESFINEVELGRKILNENMLAKVSKIVGKDINDVNMSMEEEAAREEVDRKPVTDKVSRSYTGNASNMNLAEINDQWSSALSSVLKTIPIYKYDLKCAVGSRQLPVISNKIEGFSQDKVLYLLIENDDMLGFRIAQGDIAFAHLTHEVENNTICLIDINSERVIRQIKKLDNNKVLLISNKGSLRTETVYIKDFNVIAKLERVEIKLYSLR</sequence>
<dbReference type="Gene3D" id="2.10.109.10">
    <property type="entry name" value="Umud Fragment, subunit A"/>
    <property type="match status" value="1"/>
</dbReference>
<protein>
    <submittedName>
        <fullName evidence="3">Multiprotein-bridging factor 1 family protein</fullName>
    </submittedName>
</protein>
<dbReference type="InterPro" id="IPR036286">
    <property type="entry name" value="LexA/Signal_pep-like_sf"/>
</dbReference>
<dbReference type="EMBL" id="JBJHZZ010000024">
    <property type="protein sequence ID" value="MFL0248653.1"/>
    <property type="molecule type" value="Genomic_DNA"/>
</dbReference>
<dbReference type="InterPro" id="IPR001387">
    <property type="entry name" value="Cro/C1-type_HTH"/>
</dbReference>
<reference evidence="3 4" key="1">
    <citation type="submission" date="2024-11" db="EMBL/GenBank/DDBJ databases">
        <authorList>
            <person name="Heng Y.C."/>
            <person name="Lim A.C.H."/>
            <person name="Lee J.K.Y."/>
            <person name="Kittelmann S."/>
        </authorList>
    </citation>
    <scope>NUCLEOTIDE SEQUENCE [LARGE SCALE GENOMIC DNA]</scope>
    <source>
        <strain evidence="3 4">WILCCON 0185</strain>
    </source>
</reference>
<dbReference type="PANTHER" id="PTHR46558">
    <property type="entry name" value="TRACRIPTIONAL REGULATORY PROTEIN-RELATED-RELATED"/>
    <property type="match status" value="1"/>
</dbReference>